<feature type="transmembrane region" description="Helical" evidence="1">
    <location>
        <begin position="34"/>
        <end position="59"/>
    </location>
</feature>
<evidence type="ECO:0000313" key="3">
    <source>
        <dbReference type="Proteomes" id="UP000187609"/>
    </source>
</evidence>
<dbReference type="AlphaFoldDB" id="A0A314L276"/>
<protein>
    <submittedName>
        <fullName evidence="2">Uncharacterized protein</fullName>
    </submittedName>
</protein>
<dbReference type="EMBL" id="MJEQ01000537">
    <property type="protein sequence ID" value="OIT35595.1"/>
    <property type="molecule type" value="Genomic_DNA"/>
</dbReference>
<keyword evidence="1" id="KW-0812">Transmembrane</keyword>
<reference evidence="2" key="1">
    <citation type="submission" date="2016-11" db="EMBL/GenBank/DDBJ databases">
        <title>The genome of Nicotiana attenuata.</title>
        <authorList>
            <person name="Xu S."/>
            <person name="Brockmoeller T."/>
            <person name="Gaquerel E."/>
            <person name="Navarro A."/>
            <person name="Kuhl H."/>
            <person name="Gase K."/>
            <person name="Ling Z."/>
            <person name="Zhou W."/>
            <person name="Kreitzer C."/>
            <person name="Stanke M."/>
            <person name="Tang H."/>
            <person name="Lyons E."/>
            <person name="Pandey P."/>
            <person name="Pandey S.P."/>
            <person name="Timmermann B."/>
            <person name="Baldwin I.T."/>
        </authorList>
    </citation>
    <scope>NUCLEOTIDE SEQUENCE [LARGE SCALE GENOMIC DNA]</scope>
    <source>
        <strain evidence="2">UT</strain>
    </source>
</reference>
<organism evidence="2 3">
    <name type="scientific">Nicotiana attenuata</name>
    <name type="common">Coyote tobacco</name>
    <dbReference type="NCBI Taxonomy" id="49451"/>
    <lineage>
        <taxon>Eukaryota</taxon>
        <taxon>Viridiplantae</taxon>
        <taxon>Streptophyta</taxon>
        <taxon>Embryophyta</taxon>
        <taxon>Tracheophyta</taxon>
        <taxon>Spermatophyta</taxon>
        <taxon>Magnoliopsida</taxon>
        <taxon>eudicotyledons</taxon>
        <taxon>Gunneridae</taxon>
        <taxon>Pentapetalae</taxon>
        <taxon>asterids</taxon>
        <taxon>lamiids</taxon>
        <taxon>Solanales</taxon>
        <taxon>Solanaceae</taxon>
        <taxon>Nicotianoideae</taxon>
        <taxon>Nicotianeae</taxon>
        <taxon>Nicotiana</taxon>
    </lineage>
</organism>
<keyword evidence="1" id="KW-0472">Membrane</keyword>
<feature type="transmembrane region" description="Helical" evidence="1">
    <location>
        <begin position="79"/>
        <end position="97"/>
    </location>
</feature>
<gene>
    <name evidence="2" type="ORF">A4A49_02397</name>
</gene>
<sequence length="121" mass="13430">MDTCLSHFNYGWCIVGKVLLFINGSKLNVTLLSLFYLLTVYMCNVMNGLLLAANFLYFFSVLHDTPQPKSPTLRLNDAVAPHGVIVICAGLMSNLMAKTIKFILMGCRRGLPVMLLQSLLC</sequence>
<dbReference type="Gramene" id="OIT35595">
    <property type="protein sequence ID" value="OIT35595"/>
    <property type="gene ID" value="A4A49_02397"/>
</dbReference>
<keyword evidence="1" id="KW-1133">Transmembrane helix</keyword>
<comment type="caution">
    <text evidence="2">The sequence shown here is derived from an EMBL/GenBank/DDBJ whole genome shotgun (WGS) entry which is preliminary data.</text>
</comment>
<proteinExistence type="predicted"/>
<name>A0A314L276_NICAT</name>
<accession>A0A314L276</accession>
<evidence type="ECO:0000256" key="1">
    <source>
        <dbReference type="SAM" id="Phobius"/>
    </source>
</evidence>
<dbReference type="Proteomes" id="UP000187609">
    <property type="component" value="Unassembled WGS sequence"/>
</dbReference>
<keyword evidence="3" id="KW-1185">Reference proteome</keyword>
<evidence type="ECO:0000313" key="2">
    <source>
        <dbReference type="EMBL" id="OIT35595.1"/>
    </source>
</evidence>